<dbReference type="HOGENOM" id="CLU_025925_2_0_9"/>
<dbReference type="EMBL" id="CP009285">
    <property type="protein sequence ID" value="AIQ55550.1"/>
    <property type="molecule type" value="Genomic_DNA"/>
</dbReference>
<evidence type="ECO:0000259" key="6">
    <source>
        <dbReference type="Pfam" id="PF01276"/>
    </source>
</evidence>
<gene>
    <name evidence="8" type="ORF">PBOR_00085</name>
</gene>
<dbReference type="InterPro" id="IPR000310">
    <property type="entry name" value="Orn/Lys/Arg_deCO2ase_major_dom"/>
</dbReference>
<dbReference type="Pfam" id="PF01276">
    <property type="entry name" value="OKR_DC_1"/>
    <property type="match status" value="1"/>
</dbReference>
<dbReference type="KEGG" id="pbd:PBOR_00085"/>
<dbReference type="InterPro" id="IPR008286">
    <property type="entry name" value="Prn/Lys/Arg_de-COase_C"/>
</dbReference>
<evidence type="ECO:0000256" key="2">
    <source>
        <dbReference type="ARBA" id="ARBA00010671"/>
    </source>
</evidence>
<feature type="domain" description="Orn/Lys/Arg decarboxylases family 1 pyridoxal-P attachment site" evidence="6">
    <location>
        <begin position="10"/>
        <end position="391"/>
    </location>
</feature>
<keyword evidence="9" id="KW-1185">Reference proteome</keyword>
<evidence type="ECO:0000256" key="4">
    <source>
        <dbReference type="ARBA" id="ARBA00022898"/>
    </source>
</evidence>
<keyword evidence="5" id="KW-0456">Lyase</keyword>
<comment type="similarity">
    <text evidence="2">Belongs to the Orn/Lys/Arg decarboxylase class-I family.</text>
</comment>
<dbReference type="OrthoDB" id="9815233at2"/>
<proteinExistence type="inferred from homology"/>
<dbReference type="SUPFAM" id="SSF53383">
    <property type="entry name" value="PLP-dependent transferases"/>
    <property type="match status" value="1"/>
</dbReference>
<dbReference type="AlphaFoldDB" id="A0A089L627"/>
<dbReference type="PANTHER" id="PTHR43277:SF3">
    <property type="entry name" value="DECARBOXYLASE, PUTATIVE-RELATED"/>
    <property type="match status" value="1"/>
</dbReference>
<protein>
    <submittedName>
        <fullName evidence="8">Amino acid decarboxylase</fullName>
    </submittedName>
</protein>
<evidence type="ECO:0000259" key="7">
    <source>
        <dbReference type="Pfam" id="PF03711"/>
    </source>
</evidence>
<evidence type="ECO:0000256" key="3">
    <source>
        <dbReference type="ARBA" id="ARBA00022793"/>
    </source>
</evidence>
<dbReference type="Proteomes" id="UP000029518">
    <property type="component" value="Chromosome"/>
</dbReference>
<dbReference type="RefSeq" id="WP_042209898.1">
    <property type="nucleotide sequence ID" value="NZ_CP009285.1"/>
</dbReference>
<feature type="domain" description="Orn/Lys/Arg decarboxylase C-terminal" evidence="7">
    <location>
        <begin position="504"/>
        <end position="550"/>
    </location>
</feature>
<accession>A0A089L627</accession>
<dbReference type="InterPro" id="IPR015424">
    <property type="entry name" value="PyrdxlP-dep_Trfase"/>
</dbReference>
<reference evidence="8" key="1">
    <citation type="submission" date="2014-08" db="EMBL/GenBank/DDBJ databases">
        <title>Comparative genomics of the Paenibacillus odorifer group.</title>
        <authorList>
            <person name="den Bakker H.C."/>
            <person name="Tsai Y.-C.Y.-C."/>
            <person name="Martin N."/>
            <person name="Korlach J."/>
            <person name="Wiedmann M."/>
        </authorList>
    </citation>
    <scope>NUCLEOTIDE SEQUENCE [LARGE SCALE GENOMIC DNA]</scope>
    <source>
        <strain evidence="8">DSM 13188</strain>
    </source>
</reference>
<evidence type="ECO:0000256" key="5">
    <source>
        <dbReference type="ARBA" id="ARBA00023239"/>
    </source>
</evidence>
<sequence length="582" mass="60757">MNNLQPGRAPVYEMLEQYRLKDDISYHVPGHKNGEAYRDTPDAGYLAEVMRHDVTEITGTDDLHHPEGVIQEAQELAADCFGAEESFFLVGGSTSGNLALILTVCPEPGMLLILQRNVHKSVIHGLMLAGARVVFLEPQIDPDSGLAVAPAAETVQAALAAYPEAAAVLVTMPNYYGMGSDLAPLAQACHDSGIPLLVDEAHGAHYGQHPALPAGALAQGADGVVQSTHKMLTALTMGAMLHVQGPWLDRALLRQRLAMVQSSSPSYPVMASLDLARRLLHSQRAGAFTAGLAAVDVLRRGLAALPRFQLLQPAGPLQRTCGDADAAETDTPPQRGAAYGTQDPFKAVIYDAAGVLGGFELQRRLEAKGIVPEMSDDRHVVLAFSLGSKAEDAAVLLEALRDIAAQTACGVPQTDGTEAACDSGARYAAGSGSAPEEAAGAGLVAGSSPIAESQPDSASMTVRAAASYNNSEEVIPASLSHNSTWNNFSASLISAPVPFSTKPVAAGETESITLEASAGRVAAEMVIPYPPGIPLLYPGEIITGSICGRLGSLREGGAKFQACADPALQHIKVYNIQKGGEV</sequence>
<dbReference type="InterPro" id="IPR036633">
    <property type="entry name" value="Prn/Lys/Arg_de-COase_C_sf"/>
</dbReference>
<keyword evidence="4" id="KW-0663">Pyridoxal phosphate</keyword>
<name>A0A089L627_PAEBO</name>
<evidence type="ECO:0000313" key="8">
    <source>
        <dbReference type="EMBL" id="AIQ55550.1"/>
    </source>
</evidence>
<dbReference type="InterPro" id="IPR052357">
    <property type="entry name" value="Orn_Lys_Arg_decarboxylase-I"/>
</dbReference>
<evidence type="ECO:0000313" key="9">
    <source>
        <dbReference type="Proteomes" id="UP000029518"/>
    </source>
</evidence>
<dbReference type="Gene3D" id="3.40.640.10">
    <property type="entry name" value="Type I PLP-dependent aspartate aminotransferase-like (Major domain)"/>
    <property type="match status" value="1"/>
</dbReference>
<dbReference type="Gene3D" id="3.90.100.10">
    <property type="entry name" value="Orn/Lys/Arg decarboxylase, C-terminal domain"/>
    <property type="match status" value="1"/>
</dbReference>
<dbReference type="InterPro" id="IPR015421">
    <property type="entry name" value="PyrdxlP-dep_Trfase_major"/>
</dbReference>
<comment type="cofactor">
    <cofactor evidence="1">
        <name>pyridoxal 5'-phosphate</name>
        <dbReference type="ChEBI" id="CHEBI:597326"/>
    </cofactor>
</comment>
<dbReference type="Pfam" id="PF03711">
    <property type="entry name" value="OKR_DC_1_C"/>
    <property type="match status" value="1"/>
</dbReference>
<dbReference type="PANTHER" id="PTHR43277">
    <property type="entry name" value="ARGININE DECARBOXYLASE"/>
    <property type="match status" value="1"/>
</dbReference>
<organism evidence="8 9">
    <name type="scientific">Paenibacillus borealis</name>
    <dbReference type="NCBI Taxonomy" id="160799"/>
    <lineage>
        <taxon>Bacteria</taxon>
        <taxon>Bacillati</taxon>
        <taxon>Bacillota</taxon>
        <taxon>Bacilli</taxon>
        <taxon>Bacillales</taxon>
        <taxon>Paenibacillaceae</taxon>
        <taxon>Paenibacillus</taxon>
    </lineage>
</organism>
<keyword evidence="3" id="KW-0210">Decarboxylase</keyword>
<dbReference type="GO" id="GO:0016831">
    <property type="term" value="F:carboxy-lyase activity"/>
    <property type="evidence" value="ECO:0007669"/>
    <property type="project" value="UniProtKB-KW"/>
</dbReference>
<evidence type="ECO:0000256" key="1">
    <source>
        <dbReference type="ARBA" id="ARBA00001933"/>
    </source>
</evidence>
<dbReference type="SUPFAM" id="SSF55904">
    <property type="entry name" value="Ornithine decarboxylase C-terminal domain"/>
    <property type="match status" value="1"/>
</dbReference>